<evidence type="ECO:0000256" key="1">
    <source>
        <dbReference type="SAM" id="MobiDB-lite"/>
    </source>
</evidence>
<keyword evidence="3" id="KW-1185">Reference proteome</keyword>
<evidence type="ECO:0000313" key="2">
    <source>
        <dbReference type="EMBL" id="KAK9094936.1"/>
    </source>
</evidence>
<comment type="caution">
    <text evidence="2">The sequence shown here is derived from an EMBL/GenBank/DDBJ whole genome shotgun (WGS) entry which is preliminary data.</text>
</comment>
<gene>
    <name evidence="2" type="ORF">Scep_026405</name>
</gene>
<accession>A0AAP0HSH6</accession>
<reference evidence="2 3" key="1">
    <citation type="submission" date="2024-01" db="EMBL/GenBank/DDBJ databases">
        <title>Genome assemblies of Stephania.</title>
        <authorList>
            <person name="Yang L."/>
        </authorList>
    </citation>
    <scope>NUCLEOTIDE SEQUENCE [LARGE SCALE GENOMIC DNA]</scope>
    <source>
        <strain evidence="2">JXDWG</strain>
        <tissue evidence="2">Leaf</tissue>
    </source>
</reference>
<feature type="compositionally biased region" description="Basic and acidic residues" evidence="1">
    <location>
        <begin position="105"/>
        <end position="125"/>
    </location>
</feature>
<sequence>MVRTKTIEVPKKSEQEKENIAKSEQVGRRAQTTSYRKEKKLRRGVGLSKKNCDLNDGVAATQPSDLAGQQLTIRMSQATAVEPSSSEATESDRGKRMEEESEENTEQRSEKSDENRETIEKMERKVEKEVEVEVEAEVQVDIKMVPLKKKRKEVQVGEMMKKVKVKMEKIPKKKWWNEAVELVNSALNVPEKEAKQQVNKDLKVNKAWLKGKWGCKPTSPLKGKEKKIVTAKALPPRESDKASEVKMADDALKLLTMFGSPIASQPKSKPAEGASSSKCKATPSGPSPLIQKGEKVRK</sequence>
<dbReference type="AlphaFoldDB" id="A0AAP0HSH6"/>
<feature type="compositionally biased region" description="Polar residues" evidence="1">
    <location>
        <begin position="61"/>
        <end position="88"/>
    </location>
</feature>
<feature type="region of interest" description="Disordered" evidence="1">
    <location>
        <begin position="261"/>
        <end position="298"/>
    </location>
</feature>
<dbReference type="EMBL" id="JBBNAG010000011">
    <property type="protein sequence ID" value="KAK9094936.1"/>
    <property type="molecule type" value="Genomic_DNA"/>
</dbReference>
<name>A0AAP0HSH6_9MAGN</name>
<proteinExistence type="predicted"/>
<organism evidence="2 3">
    <name type="scientific">Stephania cephalantha</name>
    <dbReference type="NCBI Taxonomy" id="152367"/>
    <lineage>
        <taxon>Eukaryota</taxon>
        <taxon>Viridiplantae</taxon>
        <taxon>Streptophyta</taxon>
        <taxon>Embryophyta</taxon>
        <taxon>Tracheophyta</taxon>
        <taxon>Spermatophyta</taxon>
        <taxon>Magnoliopsida</taxon>
        <taxon>Ranunculales</taxon>
        <taxon>Menispermaceae</taxon>
        <taxon>Menispermoideae</taxon>
        <taxon>Cissampelideae</taxon>
        <taxon>Stephania</taxon>
    </lineage>
</organism>
<dbReference type="Proteomes" id="UP001419268">
    <property type="component" value="Unassembled WGS sequence"/>
</dbReference>
<feature type="compositionally biased region" description="Basic and acidic residues" evidence="1">
    <location>
        <begin position="1"/>
        <end position="27"/>
    </location>
</feature>
<feature type="region of interest" description="Disordered" evidence="1">
    <location>
        <begin position="1"/>
        <end position="125"/>
    </location>
</feature>
<evidence type="ECO:0000313" key="3">
    <source>
        <dbReference type="Proteomes" id="UP001419268"/>
    </source>
</evidence>
<protein>
    <submittedName>
        <fullName evidence="2">Uncharacterized protein</fullName>
    </submittedName>
</protein>